<accession>A0ABP4MGS9</accession>
<keyword evidence="3" id="KW-1185">Reference proteome</keyword>
<dbReference type="InterPro" id="IPR017517">
    <property type="entry name" value="Maleyloyr_isom"/>
</dbReference>
<sequence>MTDVQTAIVAERTDLVAVLRSLSAEDWDRSTLCEGWRVRELVAHLVMPYRYSTPRFLKEMLRSRGNFNRMADRVARADAAALTPDELTDTLEANIHHQWKPPGGGYEGALSHDVIHGLDVTVALGIDRQVPLDRLQLVLGSAGAKQLKYFGVNLTGTQLQATDLDWTLGTGTVVRDTAQNLLLRITGRT</sequence>
<organism evidence="2 3">
    <name type="scientific">Kribbella lupini</name>
    <dbReference type="NCBI Taxonomy" id="291602"/>
    <lineage>
        <taxon>Bacteria</taxon>
        <taxon>Bacillati</taxon>
        <taxon>Actinomycetota</taxon>
        <taxon>Actinomycetes</taxon>
        <taxon>Propionibacteriales</taxon>
        <taxon>Kribbellaceae</taxon>
        <taxon>Kribbella</taxon>
    </lineage>
</organism>
<dbReference type="RefSeq" id="WP_344179130.1">
    <property type="nucleotide sequence ID" value="NZ_BAAANC010000003.1"/>
</dbReference>
<dbReference type="EMBL" id="BAAANC010000003">
    <property type="protein sequence ID" value="GAA1544268.1"/>
    <property type="molecule type" value="Genomic_DNA"/>
</dbReference>
<dbReference type="Pfam" id="PF11716">
    <property type="entry name" value="MDMPI_N"/>
    <property type="match status" value="1"/>
</dbReference>
<evidence type="ECO:0000313" key="2">
    <source>
        <dbReference type="EMBL" id="GAA1544268.1"/>
    </source>
</evidence>
<dbReference type="InterPro" id="IPR034660">
    <property type="entry name" value="DinB/YfiT-like"/>
</dbReference>
<proteinExistence type="predicted"/>
<keyword evidence="2" id="KW-0413">Isomerase</keyword>
<protein>
    <submittedName>
        <fullName evidence="2">Maleylpyruvate isomerase family mycothiol-dependent enzyme</fullName>
    </submittedName>
</protein>
<feature type="domain" description="Mycothiol-dependent maleylpyruvate isomerase metal-binding" evidence="1">
    <location>
        <begin position="10"/>
        <end position="93"/>
    </location>
</feature>
<comment type="caution">
    <text evidence="2">The sequence shown here is derived from an EMBL/GenBank/DDBJ whole genome shotgun (WGS) entry which is preliminary data.</text>
</comment>
<evidence type="ECO:0000313" key="3">
    <source>
        <dbReference type="Proteomes" id="UP001500363"/>
    </source>
</evidence>
<dbReference type="Gene3D" id="1.20.120.450">
    <property type="entry name" value="dinb family like domain"/>
    <property type="match status" value="1"/>
</dbReference>
<dbReference type="InterPro" id="IPR024344">
    <property type="entry name" value="MDMPI_metal-binding"/>
</dbReference>
<reference evidence="3" key="1">
    <citation type="journal article" date="2019" name="Int. J. Syst. Evol. Microbiol.">
        <title>The Global Catalogue of Microorganisms (GCM) 10K type strain sequencing project: providing services to taxonomists for standard genome sequencing and annotation.</title>
        <authorList>
            <consortium name="The Broad Institute Genomics Platform"/>
            <consortium name="The Broad Institute Genome Sequencing Center for Infectious Disease"/>
            <person name="Wu L."/>
            <person name="Ma J."/>
        </authorList>
    </citation>
    <scope>NUCLEOTIDE SEQUENCE [LARGE SCALE GENOMIC DNA]</scope>
    <source>
        <strain evidence="3">JCM 14303</strain>
    </source>
</reference>
<gene>
    <name evidence="2" type="ORF">GCM10009741_54480</name>
</gene>
<evidence type="ECO:0000259" key="1">
    <source>
        <dbReference type="Pfam" id="PF11716"/>
    </source>
</evidence>
<dbReference type="GO" id="GO:0016853">
    <property type="term" value="F:isomerase activity"/>
    <property type="evidence" value="ECO:0007669"/>
    <property type="project" value="UniProtKB-KW"/>
</dbReference>
<dbReference type="NCBIfam" id="TIGR03083">
    <property type="entry name" value="maleylpyruvate isomerase family mycothiol-dependent enzyme"/>
    <property type="match status" value="1"/>
</dbReference>
<dbReference type="Proteomes" id="UP001500363">
    <property type="component" value="Unassembled WGS sequence"/>
</dbReference>
<name>A0ABP4MGS9_9ACTN</name>
<dbReference type="SUPFAM" id="SSF109854">
    <property type="entry name" value="DinB/YfiT-like putative metalloenzymes"/>
    <property type="match status" value="1"/>
</dbReference>